<feature type="region of interest" description="Disordered" evidence="1">
    <location>
        <begin position="1"/>
        <end position="64"/>
    </location>
</feature>
<comment type="caution">
    <text evidence="2">The sequence shown here is derived from an EMBL/GenBank/DDBJ whole genome shotgun (WGS) entry which is preliminary data.</text>
</comment>
<feature type="compositionally biased region" description="Basic residues" evidence="1">
    <location>
        <begin position="50"/>
        <end position="64"/>
    </location>
</feature>
<reference evidence="2 3" key="1">
    <citation type="journal article" date="2024" name="Appl. Microbiol. Biotechnol.">
        <title>Biosynthetic gene clusters with biotechnological applications in novel Antarctic isolates from Actinomycetota.</title>
        <authorList>
            <person name="Bruna P."/>
            <person name="Nunez-Montero K."/>
            <person name="Contreras M.J."/>
            <person name="Leal K."/>
            <person name="Garcia M."/>
            <person name="Abanto M."/>
            <person name="Barrientos L."/>
        </authorList>
    </citation>
    <scope>NUCLEOTIDE SEQUENCE [LARGE SCALE GENOMIC DNA]</scope>
    <source>
        <strain evidence="2 3">Se16.17</strain>
    </source>
</reference>
<keyword evidence="3" id="KW-1185">Reference proteome</keyword>
<protein>
    <submittedName>
        <fullName evidence="2">Uncharacterized protein</fullName>
    </submittedName>
</protein>
<dbReference type="EMBL" id="JBBMFV010000004">
    <property type="protein sequence ID" value="MEO3943527.1"/>
    <property type="molecule type" value="Genomic_DNA"/>
</dbReference>
<dbReference type="Proteomes" id="UP001448614">
    <property type="component" value="Unassembled WGS sequence"/>
</dbReference>
<name>A0ABV0GYK6_PAENI</name>
<evidence type="ECO:0000313" key="2">
    <source>
        <dbReference type="EMBL" id="MEO3943527.1"/>
    </source>
</evidence>
<organism evidence="2 3">
    <name type="scientific">Paenarthrobacter nicotinovorans</name>
    <name type="common">Arthrobacter nicotinovorans</name>
    <dbReference type="NCBI Taxonomy" id="29320"/>
    <lineage>
        <taxon>Bacteria</taxon>
        <taxon>Bacillati</taxon>
        <taxon>Actinomycetota</taxon>
        <taxon>Actinomycetes</taxon>
        <taxon>Micrococcales</taxon>
        <taxon>Micrococcaceae</taxon>
        <taxon>Paenarthrobacter</taxon>
    </lineage>
</organism>
<gene>
    <name evidence="2" type="ORF">V3C41_20870</name>
</gene>
<proteinExistence type="predicted"/>
<sequence>MSFAPLPTTTPLFTPPGTPTQPPLPTTPAQQAGKAAQGRPEPLAGDVRATRRLHRPSTFRHGAKIRAISTNSNLKVVEKHLLLR</sequence>
<dbReference type="RefSeq" id="WP_347783518.1">
    <property type="nucleotide sequence ID" value="NZ_JBBMFV010000004.1"/>
</dbReference>
<evidence type="ECO:0000313" key="3">
    <source>
        <dbReference type="Proteomes" id="UP001448614"/>
    </source>
</evidence>
<feature type="compositionally biased region" description="Pro residues" evidence="1">
    <location>
        <begin position="13"/>
        <end position="26"/>
    </location>
</feature>
<feature type="compositionally biased region" description="Low complexity" evidence="1">
    <location>
        <begin position="1"/>
        <end position="12"/>
    </location>
</feature>
<evidence type="ECO:0000256" key="1">
    <source>
        <dbReference type="SAM" id="MobiDB-lite"/>
    </source>
</evidence>
<accession>A0ABV0GYK6</accession>